<dbReference type="InterPro" id="IPR013087">
    <property type="entry name" value="Znf_C2H2_type"/>
</dbReference>
<evidence type="ECO:0000313" key="13">
    <source>
        <dbReference type="RefSeq" id="XP_014485498.1"/>
    </source>
</evidence>
<dbReference type="GO" id="GO:0009913">
    <property type="term" value="P:epidermal cell differentiation"/>
    <property type="evidence" value="ECO:0007669"/>
    <property type="project" value="TreeGrafter"/>
</dbReference>
<evidence type="ECO:0000256" key="7">
    <source>
        <dbReference type="ARBA" id="ARBA00023242"/>
    </source>
</evidence>
<dbReference type="PANTHER" id="PTHR10032">
    <property type="entry name" value="ZINC FINGER PROTEIN WITH KRAB AND SCAN DOMAINS"/>
    <property type="match status" value="1"/>
</dbReference>
<dbReference type="PROSITE" id="PS50157">
    <property type="entry name" value="ZINC_FINGER_C2H2_2"/>
    <property type="match status" value="3"/>
</dbReference>
<comment type="similarity">
    <text evidence="2">Belongs to the krueppel C2H2-type zinc-finger protein family.</text>
</comment>
<keyword evidence="10" id="KW-0812">Transmembrane</keyword>
<accession>A0A6P3Y595</accession>
<keyword evidence="7" id="KW-0539">Nucleus</keyword>
<keyword evidence="6" id="KW-0862">Zinc</keyword>
<dbReference type="Pfam" id="PF00096">
    <property type="entry name" value="zf-C2H2"/>
    <property type="match status" value="1"/>
</dbReference>
<feature type="domain" description="C2H2-type" evidence="11">
    <location>
        <begin position="880"/>
        <end position="907"/>
    </location>
</feature>
<feature type="region of interest" description="Disordered" evidence="9">
    <location>
        <begin position="17"/>
        <end position="317"/>
    </location>
</feature>
<gene>
    <name evidence="13" type="primary">LOC106750009</name>
</gene>
<reference evidence="13" key="1">
    <citation type="submission" date="2025-08" db="UniProtKB">
        <authorList>
            <consortium name="RefSeq"/>
        </authorList>
    </citation>
    <scope>IDENTIFICATION</scope>
</reference>
<evidence type="ECO:0000256" key="2">
    <source>
        <dbReference type="ARBA" id="ARBA00006991"/>
    </source>
</evidence>
<dbReference type="GO" id="GO:0005634">
    <property type="term" value="C:nucleus"/>
    <property type="evidence" value="ECO:0007669"/>
    <property type="project" value="UniProtKB-SubCell"/>
</dbReference>
<dbReference type="FunFam" id="3.30.160.60:FF:001250">
    <property type="entry name" value="putative transcription factor ovo-like protein 3"/>
    <property type="match status" value="1"/>
</dbReference>
<dbReference type="PANTHER" id="PTHR10032:SF271">
    <property type="entry name" value="RH12261P-RELATED"/>
    <property type="match status" value="1"/>
</dbReference>
<feature type="region of interest" description="Disordered" evidence="9">
    <location>
        <begin position="613"/>
        <end position="654"/>
    </location>
</feature>
<feature type="compositionally biased region" description="Low complexity" evidence="9">
    <location>
        <begin position="279"/>
        <end position="289"/>
    </location>
</feature>
<evidence type="ECO:0000256" key="9">
    <source>
        <dbReference type="SAM" id="MobiDB-lite"/>
    </source>
</evidence>
<evidence type="ECO:0000256" key="4">
    <source>
        <dbReference type="ARBA" id="ARBA00022737"/>
    </source>
</evidence>
<evidence type="ECO:0000256" key="5">
    <source>
        <dbReference type="ARBA" id="ARBA00022771"/>
    </source>
</evidence>
<dbReference type="RefSeq" id="XP_014485498.1">
    <property type="nucleotide sequence ID" value="XM_014630012.1"/>
</dbReference>
<evidence type="ECO:0000259" key="11">
    <source>
        <dbReference type="PROSITE" id="PS50157"/>
    </source>
</evidence>
<evidence type="ECO:0000256" key="1">
    <source>
        <dbReference type="ARBA" id="ARBA00004123"/>
    </source>
</evidence>
<dbReference type="Gene3D" id="3.30.160.60">
    <property type="entry name" value="Classic Zinc Finger"/>
    <property type="match status" value="2"/>
</dbReference>
<keyword evidence="4" id="KW-0677">Repeat</keyword>
<feature type="compositionally biased region" description="Low complexity" evidence="9">
    <location>
        <begin position="17"/>
        <end position="35"/>
    </location>
</feature>
<dbReference type="GO" id="GO:0009968">
    <property type="term" value="P:negative regulation of signal transduction"/>
    <property type="evidence" value="ECO:0007669"/>
    <property type="project" value="UniProtKB-ARBA"/>
</dbReference>
<dbReference type="KEGG" id="dqu:106750009"/>
<feature type="region of interest" description="Disordered" evidence="9">
    <location>
        <begin position="725"/>
        <end position="788"/>
    </location>
</feature>
<comment type="subcellular location">
    <subcellularLocation>
        <location evidence="1">Nucleus</location>
    </subcellularLocation>
</comment>
<feature type="compositionally biased region" description="Polar residues" evidence="9">
    <location>
        <begin position="1052"/>
        <end position="1073"/>
    </location>
</feature>
<keyword evidence="5 8" id="KW-0863">Zinc-finger</keyword>
<evidence type="ECO:0000256" key="3">
    <source>
        <dbReference type="ARBA" id="ARBA00022723"/>
    </source>
</evidence>
<keyword evidence="12" id="KW-1185">Reference proteome</keyword>
<dbReference type="InterPro" id="IPR027756">
    <property type="entry name" value="Ovo-like"/>
</dbReference>
<feature type="compositionally biased region" description="Low complexity" evidence="9">
    <location>
        <begin position="725"/>
        <end position="745"/>
    </location>
</feature>
<dbReference type="OrthoDB" id="6508643at2759"/>
<feature type="compositionally biased region" description="Gly residues" evidence="9">
    <location>
        <begin position="290"/>
        <end position="317"/>
    </location>
</feature>
<keyword evidence="3" id="KW-0479">Metal-binding</keyword>
<protein>
    <submittedName>
        <fullName evidence="13">Uncharacterized protein LOC106750009</fullName>
    </submittedName>
</protein>
<dbReference type="GO" id="GO:0051241">
    <property type="term" value="P:negative regulation of multicellular organismal process"/>
    <property type="evidence" value="ECO:0007669"/>
    <property type="project" value="UniProtKB-ARBA"/>
</dbReference>
<feature type="compositionally biased region" description="Polar residues" evidence="9">
    <location>
        <begin position="776"/>
        <end position="788"/>
    </location>
</feature>
<evidence type="ECO:0000313" key="12">
    <source>
        <dbReference type="Proteomes" id="UP000515204"/>
    </source>
</evidence>
<dbReference type="GO" id="GO:0045596">
    <property type="term" value="P:negative regulation of cell differentiation"/>
    <property type="evidence" value="ECO:0007669"/>
    <property type="project" value="UniProtKB-ARBA"/>
</dbReference>
<evidence type="ECO:0000256" key="6">
    <source>
        <dbReference type="ARBA" id="ARBA00022833"/>
    </source>
</evidence>
<dbReference type="AlphaFoldDB" id="A0A6P3Y595"/>
<feature type="compositionally biased region" description="Basic and acidic residues" evidence="9">
    <location>
        <begin position="192"/>
        <end position="212"/>
    </location>
</feature>
<evidence type="ECO:0000256" key="10">
    <source>
        <dbReference type="SAM" id="Phobius"/>
    </source>
</evidence>
<dbReference type="FunFam" id="3.30.160.60:FF:000452">
    <property type="entry name" value="Transcription factor Ovo-like 2"/>
    <property type="match status" value="1"/>
</dbReference>
<organism evidence="12 13">
    <name type="scientific">Dinoponera quadriceps</name>
    <name type="common">South American ant</name>
    <dbReference type="NCBI Taxonomy" id="609295"/>
    <lineage>
        <taxon>Eukaryota</taxon>
        <taxon>Metazoa</taxon>
        <taxon>Ecdysozoa</taxon>
        <taxon>Arthropoda</taxon>
        <taxon>Hexapoda</taxon>
        <taxon>Insecta</taxon>
        <taxon>Pterygota</taxon>
        <taxon>Neoptera</taxon>
        <taxon>Endopterygota</taxon>
        <taxon>Hymenoptera</taxon>
        <taxon>Apocrita</taxon>
        <taxon>Aculeata</taxon>
        <taxon>Formicoidea</taxon>
        <taxon>Formicidae</taxon>
        <taxon>Ponerinae</taxon>
        <taxon>Ponerini</taxon>
        <taxon>Dinoponera</taxon>
    </lineage>
</organism>
<dbReference type="GO" id="GO:0000978">
    <property type="term" value="F:RNA polymerase II cis-regulatory region sequence-specific DNA binding"/>
    <property type="evidence" value="ECO:0007669"/>
    <property type="project" value="TreeGrafter"/>
</dbReference>
<dbReference type="SMART" id="SM00355">
    <property type="entry name" value="ZnF_C2H2"/>
    <property type="match status" value="4"/>
</dbReference>
<dbReference type="GeneID" id="106750009"/>
<dbReference type="Proteomes" id="UP000515204">
    <property type="component" value="Unplaced"/>
</dbReference>
<feature type="domain" description="C2H2-type" evidence="11">
    <location>
        <begin position="936"/>
        <end position="964"/>
    </location>
</feature>
<sequence length="1073" mass="114823">MPKIFLIKNRLHQQQQKLLESSQLKSQESSGQSPLSKEEEPLSKEEPLSLIVTKNQSDRDKNDYDRASTPELLRSASPALSSPPSTPQSLQPAASPSSGTTRPRFISSFLGGDVPYGSRGHVLTRAERKEYSSPPIAPATTSVPPRFLSQPDKVILPRPQTPPKIPQAEPLRRVSVIKRVPTKGESAVPKDVPQDAPKDVPPKEVPENESKLEIPNPEPEQEHPIDYAVPKKRKREDEVDEECREGAKASRPVGGSIARPLLSVQLPGSQVVQAAAGHGRSSNSGNSGSSSGGGGGGSSSGGGGGGGSSSSSSGGGSGSYCGGGGGGGGGAMAGGCGGGSGGGGGGGGAVGGGAGAGGMNPGGNGGRGNYGPSSPPTGSLPPFYESLKIGNNLANFANQYNSAQGECAPRPTSLLLMLLMRSLLRGNGKSNFQRDSVSSLFFFFCILFHFINISFSFLSLCFISLRCVLFYFNSVDQVVSGNTYITPLPAVGIECDIGQQDVNSQHVQYSAQEGKQYSLLQNVCASYGLTFKEEQEELAAYKMQSNDLLSGQYGPYDVSDSSIMVDMVTGAVVDPLQLTATLTFNPSSDHTALLESLSDADLLLPRLQAEDGGSDLLEDPLHSPGSTGSSGIGQDAGQMTTPVEPSVDPFPEHSMALTRGFDTRHYTTPQHYNASKLGLSYASGEPNYQPLSKERPELALHINQNHQHQQDQQLQIQVQLQQQQKQQTAMSPHQQQQQQQQQQHQALLSPGLSFTGNGLELDSSSSVGGSLPSPGATSCSLDGASTRTSPSCALMEHAHSPVAVVSGTQAAAGPVGEPPLSQRVGVLQQRLGLPNDCQIEFVNGGHGIKNPLAVESQRQAAATRDEDRANRTPPGKDDVFTCRVCSKNFNLQRLLNRHMKCHSDVKRYLCTFCGKGFNDTFDLKRHTRTHTGVRPYKCYLCEKSFTQRCSLESHGVKVHGVQHQYAYKERRAKVYVCEECGHTTHEPEVHYLHLKEKHPYSPSLLKFYDKRHFKFTNSNFANMLLQGGLLQRDSPRNTTQDSCGLAERRETSSSNAEATHQPSTTLAGQASTF</sequence>
<dbReference type="GO" id="GO:0045892">
    <property type="term" value="P:negative regulation of DNA-templated transcription"/>
    <property type="evidence" value="ECO:0007669"/>
    <property type="project" value="UniProtKB-ARBA"/>
</dbReference>
<feature type="compositionally biased region" description="Basic and acidic residues" evidence="9">
    <location>
        <begin position="36"/>
        <end position="47"/>
    </location>
</feature>
<dbReference type="SUPFAM" id="SSF57667">
    <property type="entry name" value="beta-beta-alpha zinc fingers"/>
    <property type="match status" value="2"/>
</dbReference>
<dbReference type="InterPro" id="IPR036236">
    <property type="entry name" value="Znf_C2H2_sf"/>
</dbReference>
<feature type="compositionally biased region" description="Basic and acidic residues" evidence="9">
    <location>
        <begin position="56"/>
        <end position="68"/>
    </location>
</feature>
<feature type="compositionally biased region" description="Low complexity" evidence="9">
    <location>
        <begin position="758"/>
        <end position="775"/>
    </location>
</feature>
<dbReference type="GO" id="GO:0008270">
    <property type="term" value="F:zinc ion binding"/>
    <property type="evidence" value="ECO:0007669"/>
    <property type="project" value="UniProtKB-KW"/>
</dbReference>
<dbReference type="GO" id="GO:0000981">
    <property type="term" value="F:DNA-binding transcription factor activity, RNA polymerase II-specific"/>
    <property type="evidence" value="ECO:0007669"/>
    <property type="project" value="TreeGrafter"/>
</dbReference>
<proteinExistence type="inferred from homology"/>
<evidence type="ECO:0000256" key="8">
    <source>
        <dbReference type="PROSITE-ProRule" id="PRU00042"/>
    </source>
</evidence>
<dbReference type="PROSITE" id="PS00028">
    <property type="entry name" value="ZINC_FINGER_C2H2_1"/>
    <property type="match status" value="3"/>
</dbReference>
<keyword evidence="10" id="KW-0472">Membrane</keyword>
<feature type="domain" description="C2H2-type" evidence="11">
    <location>
        <begin position="908"/>
        <end position="935"/>
    </location>
</feature>
<feature type="transmembrane region" description="Helical" evidence="10">
    <location>
        <begin position="440"/>
        <end position="465"/>
    </location>
</feature>
<name>A0A6P3Y595_DINQU</name>
<feature type="compositionally biased region" description="Low complexity" evidence="9">
    <location>
        <begin position="75"/>
        <end position="98"/>
    </location>
</feature>
<feature type="region of interest" description="Disordered" evidence="9">
    <location>
        <begin position="1031"/>
        <end position="1073"/>
    </location>
</feature>
<keyword evidence="10" id="KW-1133">Transmembrane helix</keyword>